<evidence type="ECO:0000256" key="1">
    <source>
        <dbReference type="SAM" id="MobiDB-lite"/>
    </source>
</evidence>
<evidence type="ECO:0000313" key="2">
    <source>
        <dbReference type="EMBL" id="TYR33487.1"/>
    </source>
</evidence>
<dbReference type="AlphaFoldDB" id="A0A5D4GYW0"/>
<keyword evidence="3" id="KW-1185">Reference proteome</keyword>
<gene>
    <name evidence="2" type="ORF">FY036_07880</name>
</gene>
<name>A0A5D4GYW0_9HYPH</name>
<feature type="region of interest" description="Disordered" evidence="1">
    <location>
        <begin position="82"/>
        <end position="107"/>
    </location>
</feature>
<accession>A0A5D4GYW0</accession>
<protein>
    <submittedName>
        <fullName evidence="2">Uncharacterized protein</fullName>
    </submittedName>
</protein>
<dbReference type="EMBL" id="VSZS01000059">
    <property type="protein sequence ID" value="TYR33487.1"/>
    <property type="molecule type" value="Genomic_DNA"/>
</dbReference>
<proteinExistence type="predicted"/>
<reference evidence="2 3" key="2">
    <citation type="submission" date="2019-09" db="EMBL/GenBank/DDBJ databases">
        <title>Mesorhizobium sp. MaA-C15 isolated from Microcystis aeruginosa.</title>
        <authorList>
            <person name="Jeong S.E."/>
            <person name="Jin H.M."/>
            <person name="Jeon C.O."/>
        </authorList>
    </citation>
    <scope>NUCLEOTIDE SEQUENCE [LARGE SCALE GENOMIC DNA]</scope>
    <source>
        <strain evidence="2 3">MaA-C15</strain>
    </source>
</reference>
<evidence type="ECO:0000313" key="3">
    <source>
        <dbReference type="Proteomes" id="UP000323258"/>
    </source>
</evidence>
<reference evidence="2 3" key="1">
    <citation type="submission" date="2019-08" db="EMBL/GenBank/DDBJ databases">
        <authorList>
            <person name="Seo Y.L."/>
        </authorList>
    </citation>
    <scope>NUCLEOTIDE SEQUENCE [LARGE SCALE GENOMIC DNA]</scope>
    <source>
        <strain evidence="2 3">MaA-C15</strain>
    </source>
</reference>
<feature type="compositionally biased region" description="Basic and acidic residues" evidence="1">
    <location>
        <begin position="82"/>
        <end position="92"/>
    </location>
</feature>
<organism evidence="2 3">
    <name type="scientific">Neoaquamicrobium microcysteis</name>
    <dbReference type="NCBI Taxonomy" id="2682781"/>
    <lineage>
        <taxon>Bacteria</taxon>
        <taxon>Pseudomonadati</taxon>
        <taxon>Pseudomonadota</taxon>
        <taxon>Alphaproteobacteria</taxon>
        <taxon>Hyphomicrobiales</taxon>
        <taxon>Phyllobacteriaceae</taxon>
        <taxon>Neoaquamicrobium</taxon>
    </lineage>
</organism>
<dbReference type="RefSeq" id="WP_148914160.1">
    <property type="nucleotide sequence ID" value="NZ_VSZS01000059.1"/>
</dbReference>
<dbReference type="Proteomes" id="UP000323258">
    <property type="component" value="Unassembled WGS sequence"/>
</dbReference>
<comment type="caution">
    <text evidence="2">The sequence shown here is derived from an EMBL/GenBank/DDBJ whole genome shotgun (WGS) entry which is preliminary data.</text>
</comment>
<dbReference type="OrthoDB" id="3698953at2"/>
<sequence>MSRYTVTVTSEGRSDPDAVIGYDPPLRTFFLQAFLHEVTDDPALWLGTFDYEFETLDGLHHAALAEGYRFTLPESVAVQLADDKAKDADRPPHNGPLSALLRDPQTK</sequence>